<dbReference type="InterPro" id="IPR011050">
    <property type="entry name" value="Pectin_lyase_fold/virulence"/>
</dbReference>
<dbReference type="InterPro" id="IPR012334">
    <property type="entry name" value="Pectin_lyas_fold"/>
</dbReference>
<dbReference type="InterPro" id="IPR006626">
    <property type="entry name" value="PbH1"/>
</dbReference>
<proteinExistence type="predicted"/>
<dbReference type="Gene3D" id="2.160.20.10">
    <property type="entry name" value="Single-stranded right-handed beta-helix, Pectin lyase-like"/>
    <property type="match status" value="1"/>
</dbReference>
<keyword evidence="3" id="KW-1185">Reference proteome</keyword>
<dbReference type="Proteomes" id="UP000019249">
    <property type="component" value="Unassembled WGS sequence"/>
</dbReference>
<comment type="caution">
    <text evidence="2">The sequence shown here is derived from an EMBL/GenBank/DDBJ whole genome shotgun (WGS) entry which is preliminary data.</text>
</comment>
<dbReference type="SMART" id="SM00710">
    <property type="entry name" value="PbH1"/>
    <property type="match status" value="4"/>
</dbReference>
<dbReference type="InterPro" id="IPR039448">
    <property type="entry name" value="Beta_helix"/>
</dbReference>
<dbReference type="Pfam" id="PF13229">
    <property type="entry name" value="Beta_helix"/>
    <property type="match status" value="1"/>
</dbReference>
<dbReference type="SUPFAM" id="SSF51126">
    <property type="entry name" value="Pectin lyase-like"/>
    <property type="match status" value="1"/>
</dbReference>
<reference evidence="2 3" key="1">
    <citation type="journal article" date="2014" name="Int. J. Syst. Evol. Microbiol.">
        <title>Listeria floridensis sp. nov., Listeria aquatica sp. nov., Listeria cornellensis sp. nov., Listeria riparia sp. nov. and Listeria grandensis sp. nov., from agricultural and natural environments.</title>
        <authorList>
            <person name="den Bakker H.C."/>
            <person name="Warchocki S."/>
            <person name="Wright E.M."/>
            <person name="Allred A.F."/>
            <person name="Ahlstrom C."/>
            <person name="Manuel C.S."/>
            <person name="Stasiewicz M.J."/>
            <person name="Burrell A."/>
            <person name="Roof S."/>
            <person name="Strawn L."/>
            <person name="Fortes E.D."/>
            <person name="Nightingale K.K."/>
            <person name="Kephart D."/>
            <person name="Wiedmann M."/>
        </authorList>
    </citation>
    <scope>NUCLEOTIDE SEQUENCE [LARGE SCALE GENOMIC DNA]</scope>
    <source>
        <strain evidence="2 3">FSL S10-1187</strain>
    </source>
</reference>
<accession>A0ABN0REE8</accession>
<evidence type="ECO:0000259" key="1">
    <source>
        <dbReference type="Pfam" id="PF13229"/>
    </source>
</evidence>
<evidence type="ECO:0000313" key="3">
    <source>
        <dbReference type="Proteomes" id="UP000019249"/>
    </source>
</evidence>
<evidence type="ECO:0000313" key="2">
    <source>
        <dbReference type="EMBL" id="EUJ31007.1"/>
    </source>
</evidence>
<sequence length="1239" mass="138714">MKMITERIEMNLQFNADGFYNEAHAIENVNIWNNTLKNARIQYPSKTLVIALDAKDYYFAGPINLISNLIIQTDDETVSRKHPKAVFHFGRAVGSGNYGAGDANQAAGFEPIKYSADEQAILSEEEKMLNNVTIKSVKLTFITAETESEIQRIGNVSLFINLDHKTVMESSSSLINLAENSTPGYGAYVTGRNIHFSDLDLDGKNVGKNGIECGGINFLRIERCNIRNTGYLNGIGLEYCENVDILSNTIDNVGRSGIQLYRGNVRVYVVGNTVTNWMQRYGVYHLLQVDNNPMFDAAIDSYGPHNFDLTWMDNNVHIKGKVTRDENNQILNTHADRSTDPEPNPCNEILRNILQAKFDAAQAAGGQLSAEMQEKYRLIMKGPHALYQPYRLSGARKVRLENNKALIRSCETYGFLFAATRTVSSELANDGRLFNDLTDEEKETIGRKQVTGFTSDVILKNNEMIIEGEAQFPIRLIAVKKDLYDDLEFPNKWGEIPMRSVASPYATQIGVEFINNSFTLFGRINSKEGYQASGEAQQTATYYINTRATTLRLGNDKVLTNEVSRSGHKVEEVIFHNNTFSFNPPACDTFSRWSYPRFGVVGSPEDTTDEEGKVVDTFVYTQNKYISTADPSEIGDFQEVFGTQIKNPKATLFIGDVTIDYEIGNTLQVKTSSASRVSKVGLYKMILEEDNETLQLIRPDLLVSKLGVSVDENDYFELKDLPEQTEENIRLCALDYYGNIIEARPLKRAVTTIHPIYSNDKFVTGTYDPEKVTQLFLWKNGVYQSQIRATLDSATGAYHFKLNQDHPAAYGELYEVYSRNANGVVVSRKEMLVKPNYELDVGPYEIGQSELVVNNKGHELTHIKLEIKNGNDILTYSPIPINETSLNMMPYMSKINSETELVIWTLDDQYNELISIEVPVLDYQITITTLYDDKYAVGMGSLKGMPGKDLTTIKIYVNGILESEIPADSNQFTFDYNKITAIEDLVEVCGYAGDKLKNRLVLPLSDGYSIDYSGVYRVGTDDTINGLAGTKARFVWLRINGREYGPITRILEGADVQAYGEALPFIFSQANHSLNTLITSESDVVELVSKDHLAVAVNASERRSVRVPLTVAQRDTSLSFDKESFKLGSDNLIKGSMGTSITRVHFMVNGKIAQAVVLDLKNNQITKTDHVKKSINKNLKIVDNLPQGVIVPHPQTFTFEQVDDAITSLQDRVEIIGYDSGIKAWTTIPLTITNGLDEQ</sequence>
<name>A0ABN0REE8_9LIST</name>
<gene>
    <name evidence="2" type="ORF">MFLO_09947</name>
</gene>
<protein>
    <recommendedName>
        <fullName evidence="1">Right handed beta helix domain-containing protein</fullName>
    </recommendedName>
</protein>
<feature type="domain" description="Right handed beta helix" evidence="1">
    <location>
        <begin position="147"/>
        <end position="283"/>
    </location>
</feature>
<organism evidence="2 3">
    <name type="scientific">Listeria floridensis FSL S10-1187</name>
    <dbReference type="NCBI Taxonomy" id="1265817"/>
    <lineage>
        <taxon>Bacteria</taxon>
        <taxon>Bacillati</taxon>
        <taxon>Bacillota</taxon>
        <taxon>Bacilli</taxon>
        <taxon>Bacillales</taxon>
        <taxon>Listeriaceae</taxon>
        <taxon>Listeria</taxon>
    </lineage>
</organism>
<dbReference type="EMBL" id="AODF01000020">
    <property type="protein sequence ID" value="EUJ31007.1"/>
    <property type="molecule type" value="Genomic_DNA"/>
</dbReference>